<dbReference type="InterPro" id="IPR032508">
    <property type="entry name" value="FecR_C"/>
</dbReference>
<dbReference type="Gene3D" id="2.60.120.1440">
    <property type="match status" value="1"/>
</dbReference>
<keyword evidence="1" id="KW-1133">Transmembrane helix</keyword>
<evidence type="ECO:0000313" key="4">
    <source>
        <dbReference type="EMBL" id="UYQ94186.1"/>
    </source>
</evidence>
<protein>
    <submittedName>
        <fullName evidence="4">DUF4974 domain-containing protein</fullName>
    </submittedName>
</protein>
<dbReference type="PANTHER" id="PTHR30273">
    <property type="entry name" value="PERIPLASMIC SIGNAL SENSOR AND SIGMA FACTOR ACTIVATOR FECR-RELATED"/>
    <property type="match status" value="1"/>
</dbReference>
<name>A0ABY6J483_9BACT</name>
<dbReference type="EMBL" id="CP107006">
    <property type="protein sequence ID" value="UYQ94186.1"/>
    <property type="molecule type" value="Genomic_DNA"/>
</dbReference>
<dbReference type="Gene3D" id="3.55.50.30">
    <property type="match status" value="1"/>
</dbReference>
<dbReference type="Proteomes" id="UP001162741">
    <property type="component" value="Chromosome"/>
</dbReference>
<dbReference type="InterPro" id="IPR012373">
    <property type="entry name" value="Ferrdict_sens_TM"/>
</dbReference>
<sequence>MIKPESEDIIHFFRMLERYTAGTASPAETEFVERYMQLLEYRSPAPPDFASTKDDIGKEIKNQLFDAIAQDTVRPAIHRVHFLRRYWWAAAAAVVLLAGGGYALLRQQPVPQTQVAAVVDVQPGKSGAILTLANGEQVLLDSLGNGQVAVQSGATVHIQNGALLYDQHGGDGAVAFNTVSTPKGRQFRVILPDGTKVWLNAASSLTYPTHFDGRERQVTVAGEAYFEVAQIAQQPFKVKVNDRTEVLVLGTSFNINAYYNEAGIYTTLLSGAVKVTNDAAGKVLRPGEQAGILAGSRDIAVAPVNTAEVVAWKNGSFAFANADIQTVMRQLERWYDIEVRYEGAIPEGTFSGEIDRSLTLTQVLNGLAKTRIRYRLEGEHQLIIQP</sequence>
<dbReference type="InterPro" id="IPR006860">
    <property type="entry name" value="FecR"/>
</dbReference>
<keyword evidence="5" id="KW-1185">Reference proteome</keyword>
<gene>
    <name evidence="4" type="ORF">MKQ68_03655</name>
</gene>
<organism evidence="4 5">
    <name type="scientific">Chitinophaga horti</name>
    <dbReference type="NCBI Taxonomy" id="2920382"/>
    <lineage>
        <taxon>Bacteria</taxon>
        <taxon>Pseudomonadati</taxon>
        <taxon>Bacteroidota</taxon>
        <taxon>Chitinophagia</taxon>
        <taxon>Chitinophagales</taxon>
        <taxon>Chitinophagaceae</taxon>
        <taxon>Chitinophaga</taxon>
    </lineage>
</organism>
<feature type="domain" description="FecR protein" evidence="2">
    <location>
        <begin position="178"/>
        <end position="274"/>
    </location>
</feature>
<dbReference type="PANTHER" id="PTHR30273:SF2">
    <property type="entry name" value="PROTEIN FECR"/>
    <property type="match status" value="1"/>
</dbReference>
<proteinExistence type="predicted"/>
<evidence type="ECO:0000259" key="3">
    <source>
        <dbReference type="Pfam" id="PF16344"/>
    </source>
</evidence>
<feature type="transmembrane region" description="Helical" evidence="1">
    <location>
        <begin position="86"/>
        <end position="105"/>
    </location>
</feature>
<keyword evidence="1" id="KW-0812">Transmembrane</keyword>
<dbReference type="RefSeq" id="WP_264282126.1">
    <property type="nucleotide sequence ID" value="NZ_CP107006.1"/>
</dbReference>
<evidence type="ECO:0000256" key="1">
    <source>
        <dbReference type="SAM" id="Phobius"/>
    </source>
</evidence>
<feature type="domain" description="Protein FecR C-terminal" evidence="3">
    <location>
        <begin position="317"/>
        <end position="381"/>
    </location>
</feature>
<evidence type="ECO:0000259" key="2">
    <source>
        <dbReference type="Pfam" id="PF04773"/>
    </source>
</evidence>
<dbReference type="PIRSF" id="PIRSF018266">
    <property type="entry name" value="FecR"/>
    <property type="match status" value="1"/>
</dbReference>
<accession>A0ABY6J483</accession>
<evidence type="ECO:0000313" key="5">
    <source>
        <dbReference type="Proteomes" id="UP001162741"/>
    </source>
</evidence>
<reference evidence="4" key="1">
    <citation type="submission" date="2022-10" db="EMBL/GenBank/DDBJ databases">
        <title>Chitinophaga sp. nov., isolated from soil.</title>
        <authorList>
            <person name="Jeon C.O."/>
        </authorList>
    </citation>
    <scope>NUCLEOTIDE SEQUENCE</scope>
    <source>
        <strain evidence="4">R8</strain>
    </source>
</reference>
<dbReference type="Pfam" id="PF16344">
    <property type="entry name" value="FecR_C"/>
    <property type="match status" value="1"/>
</dbReference>
<dbReference type="Pfam" id="PF04773">
    <property type="entry name" value="FecR"/>
    <property type="match status" value="1"/>
</dbReference>
<keyword evidence="1" id="KW-0472">Membrane</keyword>